<dbReference type="Gene3D" id="3.40.50.150">
    <property type="entry name" value="Vaccinia Virus protein VP39"/>
    <property type="match status" value="1"/>
</dbReference>
<reference evidence="4 5" key="1">
    <citation type="submission" date="2018-08" db="EMBL/GenBank/DDBJ databases">
        <title>Fibrisoma montanum sp. nov., isolated from Danxia mountain soil.</title>
        <authorList>
            <person name="Huang Y."/>
        </authorList>
    </citation>
    <scope>NUCLEOTIDE SEQUENCE [LARGE SCALE GENOMIC DNA]</scope>
    <source>
        <strain evidence="4 5">HYT19</strain>
    </source>
</reference>
<dbReference type="PANTHER" id="PTHR43861:SF1">
    <property type="entry name" value="TRANS-ACONITATE 2-METHYLTRANSFERASE"/>
    <property type="match status" value="1"/>
</dbReference>
<sequence length="247" mass="27686">MATDYNAIAKEYQASKLLPWRNYVESYTFFELAGDLADLDVLDLACGEGFYTRQIKYRGAAQVTGVDISEGMIQLAREAETASQLGLTYYCQDVLLLNLDKKFDLICASYLLNYARTADELDQMCRVIANHLKPGGRFITINSNPDFRGSVAIMFPYGFTRENDSYDEGAAITYRFYQSDASHIAVTNYHLEKATHETALQSAGLSQIQWHSVKVSPEGVEVHGRDYWSAILSWQPIVGLSCVRAKG</sequence>
<keyword evidence="2 4" id="KW-0808">Transferase</keyword>
<keyword evidence="1 4" id="KW-0489">Methyltransferase</keyword>
<dbReference type="GO" id="GO:0032259">
    <property type="term" value="P:methylation"/>
    <property type="evidence" value="ECO:0007669"/>
    <property type="project" value="UniProtKB-KW"/>
</dbReference>
<dbReference type="EMBL" id="QXED01000007">
    <property type="protein sequence ID" value="RIV19887.1"/>
    <property type="molecule type" value="Genomic_DNA"/>
</dbReference>
<dbReference type="SUPFAM" id="SSF53335">
    <property type="entry name" value="S-adenosyl-L-methionine-dependent methyltransferases"/>
    <property type="match status" value="1"/>
</dbReference>
<proteinExistence type="predicted"/>
<dbReference type="CDD" id="cd02440">
    <property type="entry name" value="AdoMet_MTases"/>
    <property type="match status" value="1"/>
</dbReference>
<dbReference type="Pfam" id="PF13649">
    <property type="entry name" value="Methyltransf_25"/>
    <property type="match status" value="1"/>
</dbReference>
<dbReference type="GO" id="GO:0008168">
    <property type="term" value="F:methyltransferase activity"/>
    <property type="evidence" value="ECO:0007669"/>
    <property type="project" value="UniProtKB-KW"/>
</dbReference>
<feature type="domain" description="Methyltransferase" evidence="3">
    <location>
        <begin position="41"/>
        <end position="136"/>
    </location>
</feature>
<evidence type="ECO:0000313" key="5">
    <source>
        <dbReference type="Proteomes" id="UP000283523"/>
    </source>
</evidence>
<dbReference type="InterPro" id="IPR041698">
    <property type="entry name" value="Methyltransf_25"/>
</dbReference>
<dbReference type="PANTHER" id="PTHR43861">
    <property type="entry name" value="TRANS-ACONITATE 2-METHYLTRANSFERASE-RELATED"/>
    <property type="match status" value="1"/>
</dbReference>
<comment type="caution">
    <text evidence="4">The sequence shown here is derived from an EMBL/GenBank/DDBJ whole genome shotgun (WGS) entry which is preliminary data.</text>
</comment>
<dbReference type="AlphaFoldDB" id="A0A418M2N0"/>
<evidence type="ECO:0000256" key="1">
    <source>
        <dbReference type="ARBA" id="ARBA00022603"/>
    </source>
</evidence>
<accession>A0A418M2N0</accession>
<dbReference type="OrthoDB" id="9811589at2"/>
<gene>
    <name evidence="4" type="ORF">DYU11_23490</name>
</gene>
<protein>
    <submittedName>
        <fullName evidence="4">Class I SAM-dependent methyltransferase</fullName>
    </submittedName>
</protein>
<keyword evidence="5" id="KW-1185">Reference proteome</keyword>
<dbReference type="Proteomes" id="UP000283523">
    <property type="component" value="Unassembled WGS sequence"/>
</dbReference>
<organism evidence="4 5">
    <name type="scientific">Fibrisoma montanum</name>
    <dbReference type="NCBI Taxonomy" id="2305895"/>
    <lineage>
        <taxon>Bacteria</taxon>
        <taxon>Pseudomonadati</taxon>
        <taxon>Bacteroidota</taxon>
        <taxon>Cytophagia</taxon>
        <taxon>Cytophagales</taxon>
        <taxon>Spirosomataceae</taxon>
        <taxon>Fibrisoma</taxon>
    </lineage>
</organism>
<evidence type="ECO:0000313" key="4">
    <source>
        <dbReference type="EMBL" id="RIV19887.1"/>
    </source>
</evidence>
<evidence type="ECO:0000256" key="2">
    <source>
        <dbReference type="ARBA" id="ARBA00022679"/>
    </source>
</evidence>
<dbReference type="InterPro" id="IPR029063">
    <property type="entry name" value="SAM-dependent_MTases_sf"/>
</dbReference>
<dbReference type="RefSeq" id="WP_119670172.1">
    <property type="nucleotide sequence ID" value="NZ_QXED01000007.1"/>
</dbReference>
<name>A0A418M2N0_9BACT</name>
<evidence type="ECO:0000259" key="3">
    <source>
        <dbReference type="Pfam" id="PF13649"/>
    </source>
</evidence>